<gene>
    <name evidence="1" type="ORF">C1H71_15140</name>
</gene>
<protein>
    <submittedName>
        <fullName evidence="1">Uncharacterized protein</fullName>
    </submittedName>
</protein>
<reference evidence="1 2" key="1">
    <citation type="submission" date="2018-01" db="EMBL/GenBank/DDBJ databases">
        <title>Genome sequence of Iodobacter sp. strain PCH194 isolated from Indian Trans-Himalaya.</title>
        <authorList>
            <person name="Kumar V."/>
            <person name="Thakur V."/>
            <person name="Kumar S."/>
            <person name="Singh D."/>
        </authorList>
    </citation>
    <scope>NUCLEOTIDE SEQUENCE [LARGE SCALE GENOMIC DNA]</scope>
    <source>
        <strain evidence="1 2">PCH194</strain>
    </source>
</reference>
<keyword evidence="2" id="KW-1185">Reference proteome</keyword>
<sequence length="128" mass="15032">MNYSNFKICKKLRKKEKCFRVELYNNGLFVEVFHEHIPTHRISEQNAHGVLKALIIHYSEQEAVSIFHSYLNKRGKNPSVPATFNFHMEYPEPGVIRKYICSHTVNTWFDEVISTDYFRPSGNNKAPL</sequence>
<name>A0A7G3GDI2_9NEIS</name>
<dbReference type="RefSeq" id="WP_130107258.1">
    <property type="nucleotide sequence ID" value="NZ_CP025781.1"/>
</dbReference>
<dbReference type="AlphaFoldDB" id="A0A7G3GDI2"/>
<evidence type="ECO:0000313" key="2">
    <source>
        <dbReference type="Proteomes" id="UP000515917"/>
    </source>
</evidence>
<proteinExistence type="predicted"/>
<dbReference type="Proteomes" id="UP000515917">
    <property type="component" value="Chromosome"/>
</dbReference>
<accession>A0A7G3GDI2</accession>
<evidence type="ECO:0000313" key="1">
    <source>
        <dbReference type="EMBL" id="QBC44735.1"/>
    </source>
</evidence>
<dbReference type="EMBL" id="CP025781">
    <property type="protein sequence ID" value="QBC44735.1"/>
    <property type="molecule type" value="Genomic_DNA"/>
</dbReference>
<dbReference type="KEGG" id="ifl:C1H71_15140"/>
<organism evidence="1 2">
    <name type="scientific">Iodobacter fluviatilis</name>
    <dbReference type="NCBI Taxonomy" id="537"/>
    <lineage>
        <taxon>Bacteria</taxon>
        <taxon>Pseudomonadati</taxon>
        <taxon>Pseudomonadota</taxon>
        <taxon>Betaproteobacteria</taxon>
        <taxon>Neisseriales</taxon>
        <taxon>Chitinibacteraceae</taxon>
        <taxon>Iodobacter</taxon>
    </lineage>
</organism>